<proteinExistence type="inferred from homology"/>
<feature type="signal peptide" evidence="5">
    <location>
        <begin position="1"/>
        <end position="20"/>
    </location>
</feature>
<evidence type="ECO:0000256" key="5">
    <source>
        <dbReference type="SAM" id="SignalP"/>
    </source>
</evidence>
<dbReference type="GO" id="GO:0005886">
    <property type="term" value="C:plasma membrane"/>
    <property type="evidence" value="ECO:0007669"/>
    <property type="project" value="UniProtKB-SubCell"/>
</dbReference>
<dbReference type="Pfam" id="PF25876">
    <property type="entry name" value="HH_MFP_RND"/>
    <property type="match status" value="1"/>
</dbReference>
<accession>A0A1B8PW34</accession>
<evidence type="ECO:0000259" key="8">
    <source>
        <dbReference type="Pfam" id="PF25944"/>
    </source>
</evidence>
<keyword evidence="3" id="KW-0175">Coiled coil</keyword>
<dbReference type="Pfam" id="PF25917">
    <property type="entry name" value="BSH_RND"/>
    <property type="match status" value="1"/>
</dbReference>
<feature type="compositionally biased region" description="Low complexity" evidence="4">
    <location>
        <begin position="429"/>
        <end position="471"/>
    </location>
</feature>
<evidence type="ECO:0000256" key="3">
    <source>
        <dbReference type="SAM" id="Coils"/>
    </source>
</evidence>
<dbReference type="Pfam" id="PF25944">
    <property type="entry name" value="Beta-barrel_RND"/>
    <property type="match status" value="1"/>
</dbReference>
<dbReference type="SUPFAM" id="SSF111369">
    <property type="entry name" value="HlyD-like secretion proteins"/>
    <property type="match status" value="2"/>
</dbReference>
<evidence type="ECO:0000259" key="7">
    <source>
        <dbReference type="Pfam" id="PF25917"/>
    </source>
</evidence>
<feature type="domain" description="Multidrug resistance protein MdtA-like beta-barrel" evidence="8">
    <location>
        <begin position="245"/>
        <end position="329"/>
    </location>
</feature>
<feature type="region of interest" description="Disordered" evidence="4">
    <location>
        <begin position="401"/>
        <end position="492"/>
    </location>
</feature>
<sequence length="492" mass="51089">MKFNLQVLTFSVLVATAALVGCGKNDQGAGGAGAGAAQQMPPATVEVQTVSLRSIPVVKSFSGRVTAVETSEVRPQVTGIIESVAFQEGSYVKAGQELYRLNRDNYISAANSSIAAIQTAEASLISARASLAAQEATLAQARADLARVEGLVDIDAVSKQLYDQYRTAVRTAQANVEAAKASVNQANASINSAKANRDASQLDMSRTIIRAPISGKIGISAVTAGALVSASQTTPLATISRTDMVYVDISQSSSELLRMRQQMASGQASEGSTEVQIVLEDGETYPLIGRLALSDASVDEATGAVKLRAVFPNPDGLLIPGMYVNANLAQSVVHNAMLLPQTAIIRTPKGETQVYVVNQNKQIEVRNVKTAGTFQGQWVVTDGLTNGESVVVVGGAKVKPEQAVETRPYSPNGQNTQGAGQAPAQGPVQNPNQAPSQAPNAQAPQQSGASQGQQAQQAQAPTAPAQNPAPVDDSDEQAEAQAMADAADDVAQ</sequence>
<dbReference type="Pfam" id="PF25967">
    <property type="entry name" value="RND-MFP_C"/>
    <property type="match status" value="1"/>
</dbReference>
<dbReference type="GO" id="GO:0022857">
    <property type="term" value="F:transmembrane transporter activity"/>
    <property type="evidence" value="ECO:0007669"/>
    <property type="project" value="InterPro"/>
</dbReference>
<dbReference type="EMBL" id="LZMS01000093">
    <property type="protein sequence ID" value="OBX60030.1"/>
    <property type="molecule type" value="Genomic_DNA"/>
</dbReference>
<dbReference type="Gene3D" id="2.40.50.100">
    <property type="match status" value="1"/>
</dbReference>
<feature type="domain" description="Multidrug resistance protein MdtA-like alpha-helical hairpin" evidence="6">
    <location>
        <begin position="125"/>
        <end position="187"/>
    </location>
</feature>
<dbReference type="PANTHER" id="PTHR30158:SF3">
    <property type="entry name" value="MULTIDRUG EFFLUX PUMP SUBUNIT ACRA-RELATED"/>
    <property type="match status" value="1"/>
</dbReference>
<dbReference type="GO" id="GO:0046677">
    <property type="term" value="P:response to antibiotic"/>
    <property type="evidence" value="ECO:0007669"/>
    <property type="project" value="TreeGrafter"/>
</dbReference>
<evidence type="ECO:0000256" key="2">
    <source>
        <dbReference type="ARBA" id="ARBA00009477"/>
    </source>
</evidence>
<dbReference type="PANTHER" id="PTHR30158">
    <property type="entry name" value="ACRA/E-RELATED COMPONENT OF DRUG EFFLUX TRANSPORTER"/>
    <property type="match status" value="1"/>
</dbReference>
<feature type="chain" id="PRO_5008611963" evidence="5">
    <location>
        <begin position="21"/>
        <end position="492"/>
    </location>
</feature>
<comment type="caution">
    <text evidence="10">The sequence shown here is derived from an EMBL/GenBank/DDBJ whole genome shotgun (WGS) entry which is preliminary data.</text>
</comment>
<evidence type="ECO:0000256" key="1">
    <source>
        <dbReference type="ARBA" id="ARBA00004519"/>
    </source>
</evidence>
<dbReference type="Gene3D" id="2.40.420.20">
    <property type="match status" value="1"/>
</dbReference>
<protein>
    <submittedName>
        <fullName evidence="10">Efflux transporter periplasmic adaptor subunit</fullName>
    </submittedName>
</protein>
<dbReference type="FunFam" id="2.40.420.20:FF:000001">
    <property type="entry name" value="Efflux RND transporter periplasmic adaptor subunit"/>
    <property type="match status" value="1"/>
</dbReference>
<dbReference type="Gene3D" id="1.10.287.470">
    <property type="entry name" value="Helix hairpin bin"/>
    <property type="match status" value="1"/>
</dbReference>
<organism evidence="10 11">
    <name type="scientific">Moraxella lacunata</name>
    <dbReference type="NCBI Taxonomy" id="477"/>
    <lineage>
        <taxon>Bacteria</taxon>
        <taxon>Pseudomonadati</taxon>
        <taxon>Pseudomonadota</taxon>
        <taxon>Gammaproteobacteria</taxon>
        <taxon>Moraxellales</taxon>
        <taxon>Moraxellaceae</taxon>
        <taxon>Moraxella</taxon>
    </lineage>
</organism>
<dbReference type="OrthoDB" id="9800613at2"/>
<comment type="similarity">
    <text evidence="2">Belongs to the membrane fusion protein (MFP) (TC 8.A.1) family.</text>
</comment>
<evidence type="ECO:0000259" key="9">
    <source>
        <dbReference type="Pfam" id="PF25967"/>
    </source>
</evidence>
<dbReference type="InterPro" id="IPR058624">
    <property type="entry name" value="MdtA-like_HH"/>
</dbReference>
<dbReference type="InterPro" id="IPR058627">
    <property type="entry name" value="MdtA-like_C"/>
</dbReference>
<evidence type="ECO:0000256" key="4">
    <source>
        <dbReference type="SAM" id="MobiDB-lite"/>
    </source>
</evidence>
<feature type="coiled-coil region" evidence="3">
    <location>
        <begin position="131"/>
        <end position="196"/>
    </location>
</feature>
<dbReference type="AlphaFoldDB" id="A0A1B8PW34"/>
<gene>
    <name evidence="10" type="ORF">A9309_10320</name>
</gene>
<feature type="domain" description="Multidrug resistance protein MdtA-like barrel-sandwich hybrid" evidence="7">
    <location>
        <begin position="70"/>
        <end position="239"/>
    </location>
</feature>
<feature type="compositionally biased region" description="Polar residues" evidence="4">
    <location>
        <begin position="409"/>
        <end position="419"/>
    </location>
</feature>
<name>A0A1B8PW34_MORLA</name>
<dbReference type="PROSITE" id="PS51257">
    <property type="entry name" value="PROKAR_LIPOPROTEIN"/>
    <property type="match status" value="1"/>
</dbReference>
<dbReference type="InterPro" id="IPR058625">
    <property type="entry name" value="MdtA-like_BSH"/>
</dbReference>
<dbReference type="RefSeq" id="WP_065254959.1">
    <property type="nucleotide sequence ID" value="NZ_JARDJM010000004.1"/>
</dbReference>
<keyword evidence="5" id="KW-0732">Signal</keyword>
<reference evidence="10 11" key="1">
    <citation type="submission" date="2016-06" db="EMBL/GenBank/DDBJ databases">
        <title>Draft genome of Moraxella lacunata CCUG 57757A.</title>
        <authorList>
            <person name="Salva-Serra F."/>
            <person name="Engstrom-Jakobsson H."/>
            <person name="Thorell K."/>
            <person name="Gonzales-Siles L."/>
            <person name="Karlsson R."/>
            <person name="Boulund F."/>
            <person name="Engstrand L."/>
            <person name="Kristiansson E."/>
            <person name="Moore E."/>
        </authorList>
    </citation>
    <scope>NUCLEOTIDE SEQUENCE [LARGE SCALE GENOMIC DNA]</scope>
    <source>
        <strain evidence="10 11">CCUG 57757A</strain>
    </source>
</reference>
<dbReference type="Gene3D" id="2.40.30.170">
    <property type="match status" value="1"/>
</dbReference>
<dbReference type="Proteomes" id="UP000092607">
    <property type="component" value="Unassembled WGS sequence"/>
</dbReference>
<comment type="subcellular location">
    <subcellularLocation>
        <location evidence="1">Cell inner membrane</location>
        <topology evidence="1">Lipid-anchor</topology>
    </subcellularLocation>
</comment>
<feature type="domain" description="Multidrug resistance protein MdtA-like C-terminal permuted SH3" evidence="9">
    <location>
        <begin position="335"/>
        <end position="395"/>
    </location>
</feature>
<dbReference type="InterPro" id="IPR058626">
    <property type="entry name" value="MdtA-like_b-barrel"/>
</dbReference>
<dbReference type="NCBIfam" id="TIGR01730">
    <property type="entry name" value="RND_mfp"/>
    <property type="match status" value="1"/>
</dbReference>
<dbReference type="InterPro" id="IPR006143">
    <property type="entry name" value="RND_pump_MFP"/>
</dbReference>
<evidence type="ECO:0000259" key="6">
    <source>
        <dbReference type="Pfam" id="PF25876"/>
    </source>
</evidence>
<evidence type="ECO:0000313" key="10">
    <source>
        <dbReference type="EMBL" id="OBX60030.1"/>
    </source>
</evidence>
<evidence type="ECO:0000313" key="11">
    <source>
        <dbReference type="Proteomes" id="UP000092607"/>
    </source>
</evidence>